<dbReference type="Pfam" id="PF07985">
    <property type="entry name" value="SRR1"/>
    <property type="match status" value="1"/>
</dbReference>
<dbReference type="EMBL" id="JBEDUW010000005">
    <property type="protein sequence ID" value="KAK9928381.1"/>
    <property type="molecule type" value="Genomic_DNA"/>
</dbReference>
<dbReference type="PANTHER" id="PTHR28626">
    <property type="entry name" value="SRR1-LIKE PROTEIN"/>
    <property type="match status" value="1"/>
</dbReference>
<evidence type="ECO:0000256" key="1">
    <source>
        <dbReference type="ARBA" id="ARBA00009856"/>
    </source>
</evidence>
<dbReference type="InterPro" id="IPR012942">
    <property type="entry name" value="SRR1-like"/>
</dbReference>
<dbReference type="GO" id="GO:0005737">
    <property type="term" value="C:cytoplasm"/>
    <property type="evidence" value="ECO:0007669"/>
    <property type="project" value="TreeGrafter"/>
</dbReference>
<protein>
    <recommendedName>
        <fullName evidence="2">SRR1-like domain-containing protein</fullName>
    </recommendedName>
</protein>
<organism evidence="3 4">
    <name type="scientific">Rubus argutus</name>
    <name type="common">Southern blackberry</name>
    <dbReference type="NCBI Taxonomy" id="59490"/>
    <lineage>
        <taxon>Eukaryota</taxon>
        <taxon>Viridiplantae</taxon>
        <taxon>Streptophyta</taxon>
        <taxon>Embryophyta</taxon>
        <taxon>Tracheophyta</taxon>
        <taxon>Spermatophyta</taxon>
        <taxon>Magnoliopsida</taxon>
        <taxon>eudicotyledons</taxon>
        <taxon>Gunneridae</taxon>
        <taxon>Pentapetalae</taxon>
        <taxon>rosids</taxon>
        <taxon>fabids</taxon>
        <taxon>Rosales</taxon>
        <taxon>Rosaceae</taxon>
        <taxon>Rosoideae</taxon>
        <taxon>Rosoideae incertae sedis</taxon>
        <taxon>Rubus</taxon>
    </lineage>
</organism>
<dbReference type="Proteomes" id="UP001457282">
    <property type="component" value="Unassembled WGS sequence"/>
</dbReference>
<keyword evidence="4" id="KW-1185">Reference proteome</keyword>
<dbReference type="PANTHER" id="PTHR28626:SF3">
    <property type="entry name" value="SRR1-LIKE PROTEIN"/>
    <property type="match status" value="1"/>
</dbReference>
<comment type="caution">
    <text evidence="3">The sequence shown here is derived from an EMBL/GenBank/DDBJ whole genome shotgun (WGS) entry which is preliminary data.</text>
</comment>
<proteinExistence type="inferred from homology"/>
<dbReference type="AlphaFoldDB" id="A0AAW1WUX1"/>
<evidence type="ECO:0000313" key="4">
    <source>
        <dbReference type="Proteomes" id="UP001457282"/>
    </source>
</evidence>
<name>A0AAW1WUX1_RUBAR</name>
<sequence>MAASKKTLTAESTLPGEWTVVLSRRGRQRRNPPLPKTLVQKQQQLPWAPTDFEINFVRESKLMQKIQITLKKLEISQFFLTLLDQIETPEMMSCFHRVLSSEVKMKMVIYGIGSVESYESPRLQLSLAILLKRRVSWIGDIEVFDPILSATESRVLEALGCSVLSINEQGRRQAQTPTLFFMPHCEAELYDNLLQANWGVQELNCLVVFGNSFETYEQHLSEFKNSSIIDSTRNILAVRRFTDEFRIKTVSDDYFGAFHDSSWHFFSPVLDTELQLSNC</sequence>
<evidence type="ECO:0000259" key="2">
    <source>
        <dbReference type="Pfam" id="PF07985"/>
    </source>
</evidence>
<reference evidence="3 4" key="1">
    <citation type="journal article" date="2023" name="G3 (Bethesda)">
        <title>A chromosome-length genome assembly and annotation of blackberry (Rubus argutus, cv. 'Hillquist').</title>
        <authorList>
            <person name="Bruna T."/>
            <person name="Aryal R."/>
            <person name="Dudchenko O."/>
            <person name="Sargent D.J."/>
            <person name="Mead D."/>
            <person name="Buti M."/>
            <person name="Cavallini A."/>
            <person name="Hytonen T."/>
            <person name="Andres J."/>
            <person name="Pham M."/>
            <person name="Weisz D."/>
            <person name="Mascagni F."/>
            <person name="Usai G."/>
            <person name="Natali L."/>
            <person name="Bassil N."/>
            <person name="Fernandez G.E."/>
            <person name="Lomsadze A."/>
            <person name="Armour M."/>
            <person name="Olukolu B."/>
            <person name="Poorten T."/>
            <person name="Britton C."/>
            <person name="Davik J."/>
            <person name="Ashrafi H."/>
            <person name="Aiden E.L."/>
            <person name="Borodovsky M."/>
            <person name="Worthington M."/>
        </authorList>
    </citation>
    <scope>NUCLEOTIDE SEQUENCE [LARGE SCALE GENOMIC DNA]</scope>
    <source>
        <strain evidence="3">PI 553951</strain>
    </source>
</reference>
<gene>
    <name evidence="3" type="ORF">M0R45_025518</name>
</gene>
<comment type="similarity">
    <text evidence="1">Belongs to the SRR1 family.</text>
</comment>
<dbReference type="InterPro" id="IPR040044">
    <property type="entry name" value="SRR1L"/>
</dbReference>
<feature type="domain" description="SRR1-like" evidence="2">
    <location>
        <begin position="100"/>
        <end position="265"/>
    </location>
</feature>
<evidence type="ECO:0000313" key="3">
    <source>
        <dbReference type="EMBL" id="KAK9928381.1"/>
    </source>
</evidence>
<dbReference type="GO" id="GO:0005634">
    <property type="term" value="C:nucleus"/>
    <property type="evidence" value="ECO:0007669"/>
    <property type="project" value="TreeGrafter"/>
</dbReference>
<accession>A0AAW1WUX1</accession>